<sequence>MFMFGSSRQEGSPSKRQRPNSSDPNKTPTAQDKLSNLMLASQDSQSERASSLSSISQRSGKSSPTKGIAALRDEKLVDYAAFSGPVRVPQDLSKVVRDVRRLAGAQGIVTSQDAEAFRNTTLDLGEFRDDLEYIPTLVDPSEARSNLGQLPSVDRLVEIWQEATYCERNALPEAHWNSAVHFPILNEALRNARCNNFEEHQTEQQFRVKPANISTINVAKRYIPLTSRHRHNKRIDFCIYLDVAQDSAFEEDIRSKVATSVHDSINHIEAPWLHRLPMCIGIETKKTGEDWHAALEQMTIWLSAHWKRLGELAVDLDSLPFLPGVIIQGHDWFFVAATQGRLLNSGGRQTVIWSKVPIGSTDGLGGICQIIAILQYLARWSAEFYYPWFHQAILGNDSTEPTSGFVTTG</sequence>
<comment type="caution">
    <text evidence="1">The sequence shown here is derived from an EMBL/GenBank/DDBJ whole genome shotgun (WGS) entry which is preliminary data.</text>
</comment>
<proteinExistence type="predicted"/>
<accession>A0ACC1RP43</accession>
<keyword evidence="2" id="KW-1185">Reference proteome</keyword>
<evidence type="ECO:0000313" key="1">
    <source>
        <dbReference type="EMBL" id="KAJ3522980.1"/>
    </source>
</evidence>
<name>A0ACC1RP43_9HYPO</name>
<evidence type="ECO:0000313" key="2">
    <source>
        <dbReference type="Proteomes" id="UP001148629"/>
    </source>
</evidence>
<protein>
    <submittedName>
        <fullName evidence="1">Uncharacterized protein</fullName>
    </submittedName>
</protein>
<organism evidence="1 2">
    <name type="scientific">Fusarium decemcellulare</name>
    <dbReference type="NCBI Taxonomy" id="57161"/>
    <lineage>
        <taxon>Eukaryota</taxon>
        <taxon>Fungi</taxon>
        <taxon>Dikarya</taxon>
        <taxon>Ascomycota</taxon>
        <taxon>Pezizomycotina</taxon>
        <taxon>Sordariomycetes</taxon>
        <taxon>Hypocreomycetidae</taxon>
        <taxon>Hypocreales</taxon>
        <taxon>Nectriaceae</taxon>
        <taxon>Fusarium</taxon>
        <taxon>Fusarium decemcellulare species complex</taxon>
    </lineage>
</organism>
<dbReference type="Proteomes" id="UP001148629">
    <property type="component" value="Unassembled WGS sequence"/>
</dbReference>
<dbReference type="EMBL" id="JANRMS010002339">
    <property type="protein sequence ID" value="KAJ3522980.1"/>
    <property type="molecule type" value="Genomic_DNA"/>
</dbReference>
<gene>
    <name evidence="1" type="ORF">NM208_g12634</name>
</gene>
<reference evidence="1" key="1">
    <citation type="submission" date="2022-08" db="EMBL/GenBank/DDBJ databases">
        <title>Genome Sequence of Fusarium decemcellulare.</title>
        <authorList>
            <person name="Buettner E."/>
        </authorList>
    </citation>
    <scope>NUCLEOTIDE SEQUENCE</scope>
    <source>
        <strain evidence="1">Babe19</strain>
    </source>
</reference>